<name>A0A1G5YP45_9HYPH</name>
<evidence type="ECO:0000256" key="3">
    <source>
        <dbReference type="ARBA" id="ARBA00022475"/>
    </source>
</evidence>
<dbReference type="STRING" id="1165689.SAMN02927914_03581"/>
<keyword evidence="4 7" id="KW-0812">Transmembrane</keyword>
<proteinExistence type="inferred from homology"/>
<dbReference type="PANTHER" id="PTHR33452">
    <property type="entry name" value="OXIDOREDUCTASE CATD-RELATED"/>
    <property type="match status" value="1"/>
</dbReference>
<evidence type="ECO:0000256" key="1">
    <source>
        <dbReference type="ARBA" id="ARBA00004651"/>
    </source>
</evidence>
<evidence type="ECO:0000256" key="5">
    <source>
        <dbReference type="ARBA" id="ARBA00022989"/>
    </source>
</evidence>
<comment type="similarity">
    <text evidence="2">Belongs to the DoxX family.</text>
</comment>
<feature type="transmembrane region" description="Helical" evidence="7">
    <location>
        <begin position="102"/>
        <end position="119"/>
    </location>
</feature>
<dbReference type="AlphaFoldDB" id="A0A1G5YP45"/>
<dbReference type="InterPro" id="IPR051907">
    <property type="entry name" value="DoxX-like_oxidoreductase"/>
</dbReference>
<dbReference type="InterPro" id="IPR032808">
    <property type="entry name" value="DoxX"/>
</dbReference>
<evidence type="ECO:0000256" key="2">
    <source>
        <dbReference type="ARBA" id="ARBA00006679"/>
    </source>
</evidence>
<organism evidence="8 9">
    <name type="scientific">Mesorhizobium qingshengii</name>
    <dbReference type="NCBI Taxonomy" id="1165689"/>
    <lineage>
        <taxon>Bacteria</taxon>
        <taxon>Pseudomonadati</taxon>
        <taxon>Pseudomonadota</taxon>
        <taxon>Alphaproteobacteria</taxon>
        <taxon>Hyphomicrobiales</taxon>
        <taxon>Phyllobacteriaceae</taxon>
        <taxon>Mesorhizobium</taxon>
    </lineage>
</organism>
<comment type="subcellular location">
    <subcellularLocation>
        <location evidence="1">Cell membrane</location>
        <topology evidence="1">Multi-pass membrane protein</topology>
    </subcellularLocation>
</comment>
<reference evidence="8 9" key="1">
    <citation type="submission" date="2016-10" db="EMBL/GenBank/DDBJ databases">
        <authorList>
            <person name="de Groot N.N."/>
        </authorList>
    </citation>
    <scope>NUCLEOTIDE SEQUENCE [LARGE SCALE GENOMIC DNA]</scope>
    <source>
        <strain evidence="8 9">CGMCC 1.12097</strain>
    </source>
</reference>
<dbReference type="GO" id="GO:0005886">
    <property type="term" value="C:plasma membrane"/>
    <property type="evidence" value="ECO:0007669"/>
    <property type="project" value="UniProtKB-SubCell"/>
</dbReference>
<dbReference type="RefSeq" id="WP_091580098.1">
    <property type="nucleotide sequence ID" value="NZ_FMXM01000010.1"/>
</dbReference>
<dbReference type="Proteomes" id="UP000198588">
    <property type="component" value="Unassembled WGS sequence"/>
</dbReference>
<accession>A0A1G5YP45</accession>
<sequence length="158" mass="17355">MTAIPEYSSSARAGLVGLYRRVIKLPERIPFSLIQFAARIAISHVFWQSAQTKLASWPVTLQLFANEYNLPFIDPSIAAPLATTAEITGSVLLFLGLFSRLAALMLLGVVSVIQIFVFPENWAEHLLWASLLLLVLTRGAGVFSLDYVAERTFSASGK</sequence>
<evidence type="ECO:0000313" key="8">
    <source>
        <dbReference type="EMBL" id="SDA84469.1"/>
    </source>
</evidence>
<evidence type="ECO:0000256" key="7">
    <source>
        <dbReference type="SAM" id="Phobius"/>
    </source>
</evidence>
<keyword evidence="6 7" id="KW-0472">Membrane</keyword>
<dbReference type="EMBL" id="FMXM01000010">
    <property type="protein sequence ID" value="SDA84469.1"/>
    <property type="molecule type" value="Genomic_DNA"/>
</dbReference>
<dbReference type="OrthoDB" id="121744at2"/>
<keyword evidence="5 7" id="KW-1133">Transmembrane helix</keyword>
<evidence type="ECO:0000256" key="6">
    <source>
        <dbReference type="ARBA" id="ARBA00023136"/>
    </source>
</evidence>
<dbReference type="PANTHER" id="PTHR33452:SF1">
    <property type="entry name" value="INNER MEMBRANE PROTEIN YPHA-RELATED"/>
    <property type="match status" value="1"/>
</dbReference>
<feature type="transmembrane region" description="Helical" evidence="7">
    <location>
        <begin position="125"/>
        <end position="149"/>
    </location>
</feature>
<dbReference type="Pfam" id="PF07681">
    <property type="entry name" value="DoxX"/>
    <property type="match status" value="1"/>
</dbReference>
<protein>
    <submittedName>
        <fullName evidence="8">Putative oxidoreductase</fullName>
    </submittedName>
</protein>
<evidence type="ECO:0000256" key="4">
    <source>
        <dbReference type="ARBA" id="ARBA00022692"/>
    </source>
</evidence>
<keyword evidence="3" id="KW-1003">Cell membrane</keyword>
<evidence type="ECO:0000313" key="9">
    <source>
        <dbReference type="Proteomes" id="UP000198588"/>
    </source>
</evidence>
<gene>
    <name evidence="8" type="ORF">SAMN02927914_03581</name>
</gene>